<dbReference type="CDD" id="cd03230">
    <property type="entry name" value="ABC_DR_subfamily_A"/>
    <property type="match status" value="1"/>
</dbReference>
<keyword evidence="3 5" id="KW-0067">ATP-binding</keyword>
<dbReference type="InterPro" id="IPR003439">
    <property type="entry name" value="ABC_transporter-like_ATP-bd"/>
</dbReference>
<comment type="caution">
    <text evidence="5">The sequence shown here is derived from an EMBL/GenBank/DDBJ whole genome shotgun (WGS) entry which is preliminary data.</text>
</comment>
<proteinExistence type="predicted"/>
<dbReference type="STRING" id="520764.AN618_20910"/>
<dbReference type="InterPro" id="IPR050763">
    <property type="entry name" value="ABC_transporter_ATP-binding"/>
</dbReference>
<evidence type="ECO:0000313" key="6">
    <source>
        <dbReference type="Proteomes" id="UP000070427"/>
    </source>
</evidence>
<sequence>MLTVDHLTKTYPGGRRALCDVSFSLSAGERVILLGPNGAGKTTLIKCILGLVRPDRGRVILNGRDILKDPNYGKEQIAVLFEEADNSYAYLTVYENLVYFGLLNGIDPKHVRSRADSILQLVGLSDRARCLAQSLSRGMKQKLGVAIALIKDAPLLFLDEPTLGLDVESQHHMRLLLIDKSLSRRAILITTHDINFAYAVGTRFLFIKNGTLIGNLIKAVISNASDLEKLFLTAVASSK</sequence>
<evidence type="ECO:0000313" key="5">
    <source>
        <dbReference type="EMBL" id="KXG74967.1"/>
    </source>
</evidence>
<dbReference type="EMBL" id="LOED01000035">
    <property type="protein sequence ID" value="KXG74967.1"/>
    <property type="molecule type" value="Genomic_DNA"/>
</dbReference>
<evidence type="ECO:0000259" key="4">
    <source>
        <dbReference type="PROSITE" id="PS50893"/>
    </source>
</evidence>
<keyword evidence="6" id="KW-1185">Reference proteome</keyword>
<dbReference type="PANTHER" id="PTHR42711">
    <property type="entry name" value="ABC TRANSPORTER ATP-BINDING PROTEIN"/>
    <property type="match status" value="1"/>
</dbReference>
<dbReference type="Proteomes" id="UP000070427">
    <property type="component" value="Unassembled WGS sequence"/>
</dbReference>
<reference evidence="5 6" key="1">
    <citation type="submission" date="2015-12" db="EMBL/GenBank/DDBJ databases">
        <title>Draft genome sequnece of Fervidicola ferrireducens strain Y170.</title>
        <authorList>
            <person name="Patel B.K."/>
        </authorList>
    </citation>
    <scope>NUCLEOTIDE SEQUENCE [LARGE SCALE GENOMIC DNA]</scope>
    <source>
        <strain evidence="5 6">Y170</strain>
    </source>
</reference>
<dbReference type="RefSeq" id="WP_066354725.1">
    <property type="nucleotide sequence ID" value="NZ_LOED01000035.1"/>
</dbReference>
<protein>
    <submittedName>
        <fullName evidence="5">ABC transporter ATP-binding protein NatA</fullName>
    </submittedName>
</protein>
<feature type="domain" description="ABC transporter" evidence="4">
    <location>
        <begin position="2"/>
        <end position="234"/>
    </location>
</feature>
<name>A0A140L342_9FIRM</name>
<evidence type="ECO:0000256" key="1">
    <source>
        <dbReference type="ARBA" id="ARBA00022448"/>
    </source>
</evidence>
<dbReference type="Gene3D" id="3.40.50.300">
    <property type="entry name" value="P-loop containing nucleotide triphosphate hydrolases"/>
    <property type="match status" value="1"/>
</dbReference>
<dbReference type="GO" id="GO:0005524">
    <property type="term" value="F:ATP binding"/>
    <property type="evidence" value="ECO:0007669"/>
    <property type="project" value="UniProtKB-KW"/>
</dbReference>
<dbReference type="OrthoDB" id="9804819at2"/>
<evidence type="ECO:0000256" key="2">
    <source>
        <dbReference type="ARBA" id="ARBA00022741"/>
    </source>
</evidence>
<dbReference type="Pfam" id="PF00005">
    <property type="entry name" value="ABC_tran"/>
    <property type="match status" value="1"/>
</dbReference>
<dbReference type="SMART" id="SM00382">
    <property type="entry name" value="AAA"/>
    <property type="match status" value="1"/>
</dbReference>
<accession>A0A140L342</accession>
<evidence type="ECO:0000256" key="3">
    <source>
        <dbReference type="ARBA" id="ARBA00022840"/>
    </source>
</evidence>
<dbReference type="InterPro" id="IPR027417">
    <property type="entry name" value="P-loop_NTPase"/>
</dbReference>
<dbReference type="InParanoid" id="A0A140L342"/>
<dbReference type="InterPro" id="IPR003593">
    <property type="entry name" value="AAA+_ATPase"/>
</dbReference>
<gene>
    <name evidence="5" type="primary">natA_1</name>
    <name evidence="5" type="ORF">AN618_20910</name>
</gene>
<dbReference type="GO" id="GO:0016887">
    <property type="term" value="F:ATP hydrolysis activity"/>
    <property type="evidence" value="ECO:0007669"/>
    <property type="project" value="InterPro"/>
</dbReference>
<keyword evidence="1" id="KW-0813">Transport</keyword>
<dbReference type="PANTHER" id="PTHR42711:SF18">
    <property type="entry name" value="ABC TRANSPORTER, ATP-BINDING PROTEIN"/>
    <property type="match status" value="1"/>
</dbReference>
<dbReference type="PROSITE" id="PS50893">
    <property type="entry name" value="ABC_TRANSPORTER_2"/>
    <property type="match status" value="1"/>
</dbReference>
<organism evidence="5 6">
    <name type="scientific">Fervidicola ferrireducens</name>
    <dbReference type="NCBI Taxonomy" id="520764"/>
    <lineage>
        <taxon>Bacteria</taxon>
        <taxon>Bacillati</taxon>
        <taxon>Bacillota</taxon>
        <taxon>Clostridia</taxon>
        <taxon>Thermosediminibacterales</taxon>
        <taxon>Thermosediminibacteraceae</taxon>
        <taxon>Fervidicola</taxon>
    </lineage>
</organism>
<keyword evidence="2" id="KW-0547">Nucleotide-binding</keyword>
<dbReference type="AlphaFoldDB" id="A0A140L342"/>
<dbReference type="SUPFAM" id="SSF52540">
    <property type="entry name" value="P-loop containing nucleoside triphosphate hydrolases"/>
    <property type="match status" value="1"/>
</dbReference>